<dbReference type="EMBL" id="WAGX01000004">
    <property type="protein sequence ID" value="KAB1439990.1"/>
    <property type="molecule type" value="Genomic_DNA"/>
</dbReference>
<name>A0A7V7QMN3_9FIRM</name>
<reference evidence="1 2" key="2">
    <citation type="submission" date="2020-02" db="EMBL/GenBank/DDBJ databases">
        <title>Candidatus Galacturonibacter soehngenii shows hetero-acetogenic catabolism of galacturonic acid but lacks a canonical carbon monoxide dehydrogenase/acetyl-CoA synthase complex.</title>
        <authorList>
            <person name="Diender M."/>
            <person name="Stouten G.R."/>
            <person name="Petersen J.F."/>
            <person name="Nielsen P.H."/>
            <person name="Dueholm M.S."/>
            <person name="Pronk J.T."/>
            <person name="Van Loosdrecht M.C.M."/>
        </authorList>
    </citation>
    <scope>NUCLEOTIDE SEQUENCE [LARGE SCALE GENOMIC DNA]</scope>
    <source>
        <strain evidence="1">GalUA</strain>
    </source>
</reference>
<proteinExistence type="predicted"/>
<dbReference type="AlphaFoldDB" id="A0A7V7QMN3"/>
<accession>A0A7V7QMN3</accession>
<dbReference type="Pfam" id="PF06245">
    <property type="entry name" value="DUF1015"/>
    <property type="match status" value="1"/>
</dbReference>
<evidence type="ECO:0000313" key="2">
    <source>
        <dbReference type="Proteomes" id="UP000461768"/>
    </source>
</evidence>
<keyword evidence="2" id="KW-1185">Reference proteome</keyword>
<organism evidence="1 2">
    <name type="scientific">Candidatus Galacturonatibacter soehngenii</name>
    <dbReference type="NCBI Taxonomy" id="2307010"/>
    <lineage>
        <taxon>Bacteria</taxon>
        <taxon>Bacillati</taxon>
        <taxon>Bacillota</taxon>
        <taxon>Clostridia</taxon>
        <taxon>Lachnospirales</taxon>
        <taxon>Lachnospiraceae</taxon>
        <taxon>Candidatus Galacturonatibacter</taxon>
    </lineage>
</organism>
<dbReference type="RefSeq" id="WP_151143122.1">
    <property type="nucleotide sequence ID" value="NZ_WAGX01000004.1"/>
</dbReference>
<sequence length="412" mass="48104">MAIIKPFECVRPKKEYVSKIAALPYDVYNRAEALREVQKEPMSFLRIDRAETQFDESVDAYDERVYKKAHDILWDMIKQGSFEKDTKKCYYVYQLVMNGRSQTGLVACASIDDYENNIIKKHEKTREDKEIDRIKHVDTCNAQTGPIFLAYRSNDIINELVKNKMKEEAMYHFVAEDHVTHTVWKIEESKQVSVIEQAFQTIDQIYIADGHHRAASAVKVGLKRRALNQNHTGKEEYNFFLSVLFPDDQLMILPYNRVVKDLNGYSETEFLDKVKENFEVQEMGKEPYEPNKKATFGMYLNHTWYELTAKHHLISKDAVEGLDVSILQNYLLDPILNIKDPRTDKRIDFIGGIRGVKELERRVCEDMKVAFSMYPTKISELFEVADANQLMPPKSTWFEPKLRSGLFIHTLE</sequence>
<gene>
    <name evidence="1" type="ORF">F7O84_06315</name>
</gene>
<protein>
    <submittedName>
        <fullName evidence="1">DUF1015 domain-containing protein</fullName>
    </submittedName>
</protein>
<dbReference type="PIRSF" id="PIRSF033563">
    <property type="entry name" value="UCP033563"/>
    <property type="match status" value="1"/>
</dbReference>
<dbReference type="PANTHER" id="PTHR36454">
    <property type="entry name" value="LMO2823 PROTEIN"/>
    <property type="match status" value="1"/>
</dbReference>
<dbReference type="PANTHER" id="PTHR36454:SF1">
    <property type="entry name" value="DUF1015 DOMAIN-CONTAINING PROTEIN"/>
    <property type="match status" value="1"/>
</dbReference>
<dbReference type="Proteomes" id="UP000461768">
    <property type="component" value="Unassembled WGS sequence"/>
</dbReference>
<reference evidence="1 2" key="1">
    <citation type="submission" date="2019-09" db="EMBL/GenBank/DDBJ databases">
        <authorList>
            <person name="Valk L.C."/>
        </authorList>
    </citation>
    <scope>NUCLEOTIDE SEQUENCE [LARGE SCALE GENOMIC DNA]</scope>
    <source>
        <strain evidence="1">GalUA</strain>
    </source>
</reference>
<evidence type="ECO:0000313" key="1">
    <source>
        <dbReference type="EMBL" id="KAB1439990.1"/>
    </source>
</evidence>
<comment type="caution">
    <text evidence="1">The sequence shown here is derived from an EMBL/GenBank/DDBJ whole genome shotgun (WGS) entry which is preliminary data.</text>
</comment>
<dbReference type="OrthoDB" id="9781616at2"/>
<dbReference type="InterPro" id="IPR008323">
    <property type="entry name" value="UCP033563"/>
</dbReference>